<protein>
    <recommendedName>
        <fullName evidence="2">BTB domain-containing protein</fullName>
    </recommendedName>
</protein>
<dbReference type="AlphaFoldDB" id="A0A2T2P3V6"/>
<dbReference type="Gene3D" id="3.30.710.10">
    <property type="entry name" value="Potassium Channel Kv1.1, Chain A"/>
    <property type="match status" value="1"/>
</dbReference>
<dbReference type="OrthoDB" id="6359816at2759"/>
<dbReference type="InterPro" id="IPR000210">
    <property type="entry name" value="BTB/POZ_dom"/>
</dbReference>
<organism evidence="3 4">
    <name type="scientific">Corynespora cassiicola Philippines</name>
    <dbReference type="NCBI Taxonomy" id="1448308"/>
    <lineage>
        <taxon>Eukaryota</taxon>
        <taxon>Fungi</taxon>
        <taxon>Dikarya</taxon>
        <taxon>Ascomycota</taxon>
        <taxon>Pezizomycotina</taxon>
        <taxon>Dothideomycetes</taxon>
        <taxon>Pleosporomycetidae</taxon>
        <taxon>Pleosporales</taxon>
        <taxon>Corynesporascaceae</taxon>
        <taxon>Corynespora</taxon>
    </lineage>
</organism>
<sequence length="379" mass="42772">MSYPMDISPACDANRGPGQALEDPFSVERPAQTAAFSHGPGPTIYEPQGTVYYADSQTSSSKTIRPAEESMKKLSIDGNRPGKKKNVNGGIPRSVASLKLPFIDPTDIVIIFDRDNQFVKINKQYLCLQSPWFAMQIDGPLQPDEHTIFYLPSASSSGHHYALCIRLRAFPFAIRALLDYVTTKNYEVMPEMADSFPLVSKLDFHVQVYIVAVKYNVPLLCQYAISKYTDLAGAVLALKPVPDGSRHRRFPSVSEDEEPHPHMREAPPQIVPPAHPPYPQDHTKNTEYHRFMYSVCLLWRNSIPSAPSGEVVDPFRKCALDLIKGRLNKLMMFVMFHDMLIEMQALRSDLNWSLADDGLEMRIEMHNGSNRSVMRLESD</sequence>
<dbReference type="InterPro" id="IPR011333">
    <property type="entry name" value="SKP1/BTB/POZ_sf"/>
</dbReference>
<accession>A0A2T2P3V6</accession>
<gene>
    <name evidence="3" type="ORF">BS50DRAFT_630390</name>
</gene>
<evidence type="ECO:0000313" key="4">
    <source>
        <dbReference type="Proteomes" id="UP000240883"/>
    </source>
</evidence>
<dbReference type="Proteomes" id="UP000240883">
    <property type="component" value="Unassembled WGS sequence"/>
</dbReference>
<dbReference type="PROSITE" id="PS50097">
    <property type="entry name" value="BTB"/>
    <property type="match status" value="1"/>
</dbReference>
<evidence type="ECO:0000259" key="2">
    <source>
        <dbReference type="PROSITE" id="PS50097"/>
    </source>
</evidence>
<evidence type="ECO:0000313" key="3">
    <source>
        <dbReference type="EMBL" id="PSN72341.1"/>
    </source>
</evidence>
<proteinExistence type="predicted"/>
<reference evidence="3 4" key="1">
    <citation type="journal article" date="2018" name="Front. Microbiol.">
        <title>Genome-Wide Analysis of Corynespora cassiicola Leaf Fall Disease Putative Effectors.</title>
        <authorList>
            <person name="Lopez D."/>
            <person name="Ribeiro S."/>
            <person name="Label P."/>
            <person name="Fumanal B."/>
            <person name="Venisse J.S."/>
            <person name="Kohler A."/>
            <person name="de Oliveira R.R."/>
            <person name="Labutti K."/>
            <person name="Lipzen A."/>
            <person name="Lail K."/>
            <person name="Bauer D."/>
            <person name="Ohm R.A."/>
            <person name="Barry K.W."/>
            <person name="Spatafora J."/>
            <person name="Grigoriev I.V."/>
            <person name="Martin F.M."/>
            <person name="Pujade-Renaud V."/>
        </authorList>
    </citation>
    <scope>NUCLEOTIDE SEQUENCE [LARGE SCALE GENOMIC DNA]</scope>
    <source>
        <strain evidence="3 4">Philippines</strain>
    </source>
</reference>
<feature type="region of interest" description="Disordered" evidence="1">
    <location>
        <begin position="1"/>
        <end position="23"/>
    </location>
</feature>
<keyword evidence="4" id="KW-1185">Reference proteome</keyword>
<dbReference type="EMBL" id="KZ678130">
    <property type="protein sequence ID" value="PSN72341.1"/>
    <property type="molecule type" value="Genomic_DNA"/>
</dbReference>
<evidence type="ECO:0000256" key="1">
    <source>
        <dbReference type="SAM" id="MobiDB-lite"/>
    </source>
</evidence>
<feature type="region of interest" description="Disordered" evidence="1">
    <location>
        <begin position="245"/>
        <end position="274"/>
    </location>
</feature>
<feature type="domain" description="BTB" evidence="2">
    <location>
        <begin position="106"/>
        <end position="190"/>
    </location>
</feature>
<name>A0A2T2P3V6_CORCC</name>